<dbReference type="SMART" id="SM00220">
    <property type="entry name" value="S_TKc"/>
    <property type="match status" value="1"/>
</dbReference>
<dbReference type="InterPro" id="IPR046958">
    <property type="entry name" value="RBK1/2/STUNTED"/>
</dbReference>
<dbReference type="SUPFAM" id="SSF56112">
    <property type="entry name" value="Protein kinase-like (PK-like)"/>
    <property type="match status" value="2"/>
</dbReference>
<keyword evidence="3 6" id="KW-0547">Nucleotide-binding</keyword>
<feature type="binding site" evidence="6">
    <location>
        <position position="627"/>
    </location>
    <ligand>
        <name>ATP</name>
        <dbReference type="ChEBI" id="CHEBI:30616"/>
    </ligand>
</feature>
<dbReference type="Proteomes" id="UP000824890">
    <property type="component" value="Unassembled WGS sequence"/>
</dbReference>
<dbReference type="InterPro" id="IPR001245">
    <property type="entry name" value="Ser-Thr/Tyr_kinase_cat_dom"/>
</dbReference>
<keyword evidence="10" id="KW-1185">Reference proteome</keyword>
<proteinExistence type="predicted"/>
<evidence type="ECO:0000313" key="10">
    <source>
        <dbReference type="Proteomes" id="UP000824890"/>
    </source>
</evidence>
<keyword evidence="2" id="KW-0808">Transferase</keyword>
<dbReference type="EMBL" id="JAGKQM010000010">
    <property type="protein sequence ID" value="KAH0907580.1"/>
    <property type="molecule type" value="Genomic_DNA"/>
</dbReference>
<evidence type="ECO:0000256" key="2">
    <source>
        <dbReference type="ARBA" id="ARBA00022679"/>
    </source>
</evidence>
<keyword evidence="1" id="KW-0723">Serine/threonine-protein kinase</keyword>
<feature type="signal peptide" evidence="7">
    <location>
        <begin position="1"/>
        <end position="19"/>
    </location>
</feature>
<dbReference type="PROSITE" id="PS00107">
    <property type="entry name" value="PROTEIN_KINASE_ATP"/>
    <property type="match status" value="1"/>
</dbReference>
<evidence type="ECO:0000313" key="9">
    <source>
        <dbReference type="EMBL" id="KAH0907580.1"/>
    </source>
</evidence>
<feature type="domain" description="Protein kinase" evidence="8">
    <location>
        <begin position="598"/>
        <end position="874"/>
    </location>
</feature>
<keyword evidence="4" id="KW-0418">Kinase</keyword>
<dbReference type="PROSITE" id="PS00108">
    <property type="entry name" value="PROTEIN_KINASE_ST"/>
    <property type="match status" value="1"/>
</dbReference>
<evidence type="ECO:0000256" key="1">
    <source>
        <dbReference type="ARBA" id="ARBA00022527"/>
    </source>
</evidence>
<evidence type="ECO:0000256" key="6">
    <source>
        <dbReference type="PROSITE-ProRule" id="PRU10141"/>
    </source>
</evidence>
<evidence type="ECO:0000256" key="3">
    <source>
        <dbReference type="ARBA" id="ARBA00022741"/>
    </source>
</evidence>
<dbReference type="InterPro" id="IPR011009">
    <property type="entry name" value="Kinase-like_dom_sf"/>
</dbReference>
<accession>A0ABQ8BS00</accession>
<comment type="caution">
    <text evidence="9">The sequence shown here is derived from an EMBL/GenBank/DDBJ whole genome shotgun (WGS) entry which is preliminary data.</text>
</comment>
<dbReference type="PANTHER" id="PTHR47987:SF34">
    <property type="entry name" value="RECEPTOR-LIKE CYTOSOLIC SERINE_THREONINE-PROTEIN KINASE RBK1"/>
    <property type="match status" value="1"/>
</dbReference>
<organism evidence="9 10">
    <name type="scientific">Brassica napus</name>
    <name type="common">Rape</name>
    <dbReference type="NCBI Taxonomy" id="3708"/>
    <lineage>
        <taxon>Eukaryota</taxon>
        <taxon>Viridiplantae</taxon>
        <taxon>Streptophyta</taxon>
        <taxon>Embryophyta</taxon>
        <taxon>Tracheophyta</taxon>
        <taxon>Spermatophyta</taxon>
        <taxon>Magnoliopsida</taxon>
        <taxon>eudicotyledons</taxon>
        <taxon>Gunneridae</taxon>
        <taxon>Pentapetalae</taxon>
        <taxon>rosids</taxon>
        <taxon>malvids</taxon>
        <taxon>Brassicales</taxon>
        <taxon>Brassicaceae</taxon>
        <taxon>Brassiceae</taxon>
        <taxon>Brassica</taxon>
    </lineage>
</organism>
<dbReference type="InterPro" id="IPR000719">
    <property type="entry name" value="Prot_kinase_dom"/>
</dbReference>
<keyword evidence="5 6" id="KW-0067">ATP-binding</keyword>
<sequence>MASSILYFSFVLILPFVCSIHFDITRFNQNSPEISYQGDARANGDCRSGWATYDKEDSDLVIAANNFSDVRKLGEGGFGAVYKGLRHRYLVQLIGWCHEKDEFLMIVTGRKSVDPRQGRVEPETSLVEKVWELYGKGEVITVVDEKLRVDGFDEKQGSVLWLALFSRLVITLRRDIGQSYQVMCFLLYLETIAPHLRNLIADFASLTDVFVNMVADQVVTCISCLSYDDFPAFVTHLRRNILSPEIPYITDVTRGYLTLIVIHNNRENILFHMKKHLMRVCVQAFEDICVRAEMYNKEIEEWEKAIAEMSQLGTSSVVQNGESSTSQFLSRRENAENRTIFLTFSKGYPISKAEVFAYFTRRFGEIVEAIHMGGAGENEQTLQNDRNARPSIKQAIQVLNLEAPLPHLPIKMPVATYHVSSTGTSVSSGGAIATFSSAQVETEKKKESKEEQEIELHRNDLGLERSSSSGVLGITIMMDPDIDNSSTYYSTCSSCSPDHESLSSPFSNTPNKIVSSSYHGGLQWNKMIESIKKKSIRRFTVIPLLASYELTRKNLRRKQPKFPFPPSENGFPCERFFMPKPSWRNFTYEELAAATDDFNPENMIGKGGHAEVYKGVLPDGETVAIKKLMSHAKEEEDRVSDFLSELGIIAHVNHPNAARLRGFSSDRGLHFVLEYAPHGSLSTKLFGSEECLEWKIRYKVALGIADGLSYLHNVCPRRIIHRDIKASNILLSRDYDAQISDFGLAKWLPENWDHHVVFPIEGTFGYMAPEYFIHGIVDEKIDVFAFGVLLLEIITSRRAVDTASRQSIVAWAKPFLEKNSVEDIVDPRLGNEFDPTEMKRVMLTASMCIHHIATMRPDMTRVVQLLRGEDSPAELELQQKPGEGGAVIANACDLQDHTSSSYLNELIRHRQLLME</sequence>
<evidence type="ECO:0000259" key="8">
    <source>
        <dbReference type="PROSITE" id="PS50011"/>
    </source>
</evidence>
<dbReference type="PANTHER" id="PTHR47987">
    <property type="entry name" value="OS08G0249100 PROTEIN"/>
    <property type="match status" value="1"/>
</dbReference>
<feature type="chain" id="PRO_5046615042" description="Protein kinase domain-containing protein" evidence="7">
    <location>
        <begin position="20"/>
        <end position="915"/>
    </location>
</feature>
<gene>
    <name evidence="9" type="ORF">HID58_039407</name>
</gene>
<dbReference type="Gene3D" id="3.30.200.20">
    <property type="entry name" value="Phosphorylase Kinase, domain 1"/>
    <property type="match status" value="1"/>
</dbReference>
<evidence type="ECO:0000256" key="4">
    <source>
        <dbReference type="ARBA" id="ARBA00022777"/>
    </source>
</evidence>
<dbReference type="InterPro" id="IPR008271">
    <property type="entry name" value="Ser/Thr_kinase_AS"/>
</dbReference>
<protein>
    <recommendedName>
        <fullName evidence="8">Protein kinase domain-containing protein</fullName>
    </recommendedName>
</protein>
<reference evidence="9 10" key="1">
    <citation type="submission" date="2021-05" db="EMBL/GenBank/DDBJ databases">
        <title>Genome Assembly of Synthetic Allotetraploid Brassica napus Reveals Homoeologous Exchanges between Subgenomes.</title>
        <authorList>
            <person name="Davis J.T."/>
        </authorList>
    </citation>
    <scope>NUCLEOTIDE SEQUENCE [LARGE SCALE GENOMIC DNA]</scope>
    <source>
        <strain evidence="10">cv. Da-Ae</strain>
        <tissue evidence="9">Seedling</tissue>
    </source>
</reference>
<dbReference type="InterPro" id="IPR017441">
    <property type="entry name" value="Protein_kinase_ATP_BS"/>
</dbReference>
<evidence type="ECO:0000256" key="7">
    <source>
        <dbReference type="SAM" id="SignalP"/>
    </source>
</evidence>
<evidence type="ECO:0000256" key="5">
    <source>
        <dbReference type="ARBA" id="ARBA00022840"/>
    </source>
</evidence>
<name>A0ABQ8BS00_BRANA</name>
<keyword evidence="7" id="KW-0732">Signal</keyword>
<dbReference type="Gene3D" id="1.10.510.10">
    <property type="entry name" value="Transferase(Phosphotransferase) domain 1"/>
    <property type="match status" value="2"/>
</dbReference>
<dbReference type="PROSITE" id="PS50011">
    <property type="entry name" value="PROTEIN_KINASE_DOM"/>
    <property type="match status" value="1"/>
</dbReference>
<dbReference type="Pfam" id="PF07714">
    <property type="entry name" value="PK_Tyr_Ser-Thr"/>
    <property type="match status" value="1"/>
</dbReference>